<dbReference type="InterPro" id="IPR002397">
    <property type="entry name" value="Cyt_P450_B"/>
</dbReference>
<accession>A0A1B1AZN6</accession>
<evidence type="ECO:0000313" key="10">
    <source>
        <dbReference type="Proteomes" id="UP000092659"/>
    </source>
</evidence>
<dbReference type="InterPro" id="IPR001128">
    <property type="entry name" value="Cyt_P450"/>
</dbReference>
<reference evidence="8 10" key="1">
    <citation type="submission" date="2016-06" db="EMBL/GenBank/DDBJ databases">
        <title>Complete genome sequence of Streptomyces griseochromogenes ATCC 14511, the Blasticidin S producer.</title>
        <authorList>
            <person name="Wu L."/>
        </authorList>
    </citation>
    <scope>NUCLEOTIDE SEQUENCE [LARGE SCALE GENOMIC DNA]</scope>
    <source>
        <strain evidence="8 10">ATCC 14511</strain>
    </source>
</reference>
<protein>
    <submittedName>
        <fullName evidence="8 9">Cytochrome</fullName>
    </submittedName>
</protein>
<dbReference type="CDD" id="cd11029">
    <property type="entry name" value="CYP107-like"/>
    <property type="match status" value="1"/>
</dbReference>
<dbReference type="PANTHER" id="PTHR46696">
    <property type="entry name" value="P450, PUTATIVE (EUROFUNG)-RELATED"/>
    <property type="match status" value="1"/>
</dbReference>
<keyword evidence="2 7" id="KW-0349">Heme</keyword>
<reference evidence="9 11" key="2">
    <citation type="submission" date="2021-03" db="EMBL/GenBank/DDBJ databases">
        <title>Genomic Encyclopedia of Type Strains, Phase IV (KMG-IV): sequencing the most valuable type-strain genomes for metagenomic binning, comparative biology and taxonomic classification.</title>
        <authorList>
            <person name="Goeker M."/>
        </authorList>
    </citation>
    <scope>NUCLEOTIDE SEQUENCE [LARGE SCALE GENOMIC DNA]</scope>
    <source>
        <strain evidence="9 11">DSM 40499</strain>
    </source>
</reference>
<keyword evidence="3 7" id="KW-0479">Metal-binding</keyword>
<dbReference type="Proteomes" id="UP001519309">
    <property type="component" value="Unassembled WGS sequence"/>
</dbReference>
<evidence type="ECO:0000313" key="8">
    <source>
        <dbReference type="EMBL" id="ANP52043.1"/>
    </source>
</evidence>
<evidence type="ECO:0000256" key="7">
    <source>
        <dbReference type="RuleBase" id="RU000461"/>
    </source>
</evidence>
<sequence length="395" mass="43667">MTFASLPATLFGDDLVADPHSIYAQLRDADPVHRTVTPDGAPVWVVTRYEDVRAVLADPRLSLNKSNAQTPDGYQSSMPPELDAHLLNMDPPDHTRLRRLVAKAFTPRRVEALRDRVQTMTGGLLATMAGPRVDLMQALAVPLPMGVICELLGVPEEDRRDFRSWTDTLLSAAATTTDSRAAMRQMHKYLTDIIQDKRSRPADDLLSALIHARDDRDSLTEPELLSLAFLLLFAGYNNATYLIGNTALGLMLDPKLLKAVQDDTVPIRAVIEESLRWNSPSPLGVRRFALEDVAIGGTVIPAGSRVWVSIASANRDETKFPSPETFDPHRTTAHLAFGHGIHYCLGAPLARMEAEIAIPALVRRFPTLRLDIPENGPDWLHSFRKRGLKTLPVTC</sequence>
<proteinExistence type="inferred from homology"/>
<dbReference type="Proteomes" id="UP000092659">
    <property type="component" value="Chromosome"/>
</dbReference>
<dbReference type="PANTHER" id="PTHR46696:SF1">
    <property type="entry name" value="CYTOCHROME P450 YJIB-RELATED"/>
    <property type="match status" value="1"/>
</dbReference>
<dbReference type="STRING" id="68214.AVL59_22905"/>
<dbReference type="InterPro" id="IPR017972">
    <property type="entry name" value="Cyt_P450_CS"/>
</dbReference>
<evidence type="ECO:0000313" key="11">
    <source>
        <dbReference type="Proteomes" id="UP001519309"/>
    </source>
</evidence>
<evidence type="ECO:0000256" key="6">
    <source>
        <dbReference type="ARBA" id="ARBA00023033"/>
    </source>
</evidence>
<dbReference type="GO" id="GO:0016705">
    <property type="term" value="F:oxidoreductase activity, acting on paired donors, with incorporation or reduction of molecular oxygen"/>
    <property type="evidence" value="ECO:0007669"/>
    <property type="project" value="InterPro"/>
</dbReference>
<dbReference type="RefSeq" id="WP_067307507.1">
    <property type="nucleotide sequence ID" value="NZ_CP016279.1"/>
</dbReference>
<dbReference type="Gene3D" id="1.10.630.10">
    <property type="entry name" value="Cytochrome P450"/>
    <property type="match status" value="1"/>
</dbReference>
<dbReference type="SUPFAM" id="SSF48264">
    <property type="entry name" value="Cytochrome P450"/>
    <property type="match status" value="1"/>
</dbReference>
<keyword evidence="4 7" id="KW-0560">Oxidoreductase</keyword>
<name>A0A1B1AZN6_9ACTN</name>
<dbReference type="Pfam" id="PF00067">
    <property type="entry name" value="p450"/>
    <property type="match status" value="1"/>
</dbReference>
<evidence type="ECO:0000256" key="3">
    <source>
        <dbReference type="ARBA" id="ARBA00022723"/>
    </source>
</evidence>
<keyword evidence="5 7" id="KW-0408">Iron</keyword>
<dbReference type="InterPro" id="IPR036396">
    <property type="entry name" value="Cyt_P450_sf"/>
</dbReference>
<comment type="similarity">
    <text evidence="1 7">Belongs to the cytochrome P450 family.</text>
</comment>
<keyword evidence="11" id="KW-1185">Reference proteome</keyword>
<dbReference type="PROSITE" id="PS00086">
    <property type="entry name" value="CYTOCHROME_P450"/>
    <property type="match status" value="1"/>
</dbReference>
<dbReference type="GO" id="GO:0005506">
    <property type="term" value="F:iron ion binding"/>
    <property type="evidence" value="ECO:0007669"/>
    <property type="project" value="InterPro"/>
</dbReference>
<dbReference type="AlphaFoldDB" id="A0A1B1AZN6"/>
<gene>
    <name evidence="8" type="ORF">AVL59_22905</name>
    <name evidence="9" type="ORF">J2Z21_009271</name>
</gene>
<evidence type="ECO:0000256" key="5">
    <source>
        <dbReference type="ARBA" id="ARBA00023004"/>
    </source>
</evidence>
<dbReference type="PRINTS" id="PR00359">
    <property type="entry name" value="BP450"/>
</dbReference>
<dbReference type="KEGG" id="sgs:AVL59_22905"/>
<organism evidence="8 10">
    <name type="scientific">Streptomyces griseochromogenes</name>
    <dbReference type="NCBI Taxonomy" id="68214"/>
    <lineage>
        <taxon>Bacteria</taxon>
        <taxon>Bacillati</taxon>
        <taxon>Actinomycetota</taxon>
        <taxon>Actinomycetes</taxon>
        <taxon>Kitasatosporales</taxon>
        <taxon>Streptomycetaceae</taxon>
        <taxon>Streptomyces</taxon>
    </lineage>
</organism>
<dbReference type="EMBL" id="JAGGLP010000043">
    <property type="protein sequence ID" value="MBP2056253.1"/>
    <property type="molecule type" value="Genomic_DNA"/>
</dbReference>
<dbReference type="GO" id="GO:0004497">
    <property type="term" value="F:monooxygenase activity"/>
    <property type="evidence" value="ECO:0007669"/>
    <property type="project" value="UniProtKB-KW"/>
</dbReference>
<dbReference type="EMBL" id="CP016279">
    <property type="protein sequence ID" value="ANP52043.1"/>
    <property type="molecule type" value="Genomic_DNA"/>
</dbReference>
<dbReference type="GO" id="GO:0020037">
    <property type="term" value="F:heme binding"/>
    <property type="evidence" value="ECO:0007669"/>
    <property type="project" value="InterPro"/>
</dbReference>
<evidence type="ECO:0000256" key="2">
    <source>
        <dbReference type="ARBA" id="ARBA00022617"/>
    </source>
</evidence>
<evidence type="ECO:0000256" key="4">
    <source>
        <dbReference type="ARBA" id="ARBA00023002"/>
    </source>
</evidence>
<dbReference type="FunFam" id="1.10.630.10:FF:000018">
    <property type="entry name" value="Cytochrome P450 monooxygenase"/>
    <property type="match status" value="1"/>
</dbReference>
<keyword evidence="6 7" id="KW-0503">Monooxygenase</keyword>
<evidence type="ECO:0000256" key="1">
    <source>
        <dbReference type="ARBA" id="ARBA00010617"/>
    </source>
</evidence>
<evidence type="ECO:0000313" key="9">
    <source>
        <dbReference type="EMBL" id="MBP2056253.1"/>
    </source>
</evidence>
<dbReference type="OrthoDB" id="5500002at2"/>